<name>A0ACB9RAU8_9MYRT</name>
<proteinExistence type="predicted"/>
<dbReference type="Proteomes" id="UP001057402">
    <property type="component" value="Chromosome 4"/>
</dbReference>
<sequence>MDRRIRGNSSLPRPLFSSLTPLSSRGRGQHLRLGSDDRAIKGGTRAGQGPLHAGEDNRWWLSMSFHLPTSSLLCA</sequence>
<reference evidence="2" key="1">
    <citation type="journal article" date="2023" name="Front. Plant Sci.">
        <title>Chromosomal-level genome assembly of Melastoma candidum provides insights into trichome evolution.</title>
        <authorList>
            <person name="Zhong Y."/>
            <person name="Wu W."/>
            <person name="Sun C."/>
            <person name="Zou P."/>
            <person name="Liu Y."/>
            <person name="Dai S."/>
            <person name="Zhou R."/>
        </authorList>
    </citation>
    <scope>NUCLEOTIDE SEQUENCE [LARGE SCALE GENOMIC DNA]</scope>
</reference>
<keyword evidence="2" id="KW-1185">Reference proteome</keyword>
<gene>
    <name evidence="1" type="ORF">MLD38_013814</name>
</gene>
<organism evidence="1 2">
    <name type="scientific">Melastoma candidum</name>
    <dbReference type="NCBI Taxonomy" id="119954"/>
    <lineage>
        <taxon>Eukaryota</taxon>
        <taxon>Viridiplantae</taxon>
        <taxon>Streptophyta</taxon>
        <taxon>Embryophyta</taxon>
        <taxon>Tracheophyta</taxon>
        <taxon>Spermatophyta</taxon>
        <taxon>Magnoliopsida</taxon>
        <taxon>eudicotyledons</taxon>
        <taxon>Gunneridae</taxon>
        <taxon>Pentapetalae</taxon>
        <taxon>rosids</taxon>
        <taxon>malvids</taxon>
        <taxon>Myrtales</taxon>
        <taxon>Melastomataceae</taxon>
        <taxon>Melastomatoideae</taxon>
        <taxon>Melastomateae</taxon>
        <taxon>Melastoma</taxon>
    </lineage>
</organism>
<dbReference type="EMBL" id="CM042883">
    <property type="protein sequence ID" value="KAI4376014.1"/>
    <property type="molecule type" value="Genomic_DNA"/>
</dbReference>
<comment type="caution">
    <text evidence="1">The sequence shown here is derived from an EMBL/GenBank/DDBJ whole genome shotgun (WGS) entry which is preliminary data.</text>
</comment>
<protein>
    <submittedName>
        <fullName evidence="1">Uncharacterized protein</fullName>
    </submittedName>
</protein>
<evidence type="ECO:0000313" key="1">
    <source>
        <dbReference type="EMBL" id="KAI4376014.1"/>
    </source>
</evidence>
<evidence type="ECO:0000313" key="2">
    <source>
        <dbReference type="Proteomes" id="UP001057402"/>
    </source>
</evidence>
<accession>A0ACB9RAU8</accession>